<gene>
    <name evidence="1" type="ORF">OB935_12380</name>
</gene>
<evidence type="ECO:0000313" key="2">
    <source>
        <dbReference type="Proteomes" id="UP001168107"/>
    </source>
</evidence>
<comment type="caution">
    <text evidence="1">The sequence shown here is derived from an EMBL/GenBank/DDBJ whole genome shotgun (WGS) entry which is preliminary data.</text>
</comment>
<dbReference type="Pfam" id="PF00702">
    <property type="entry name" value="Hydrolase"/>
    <property type="match status" value="1"/>
</dbReference>
<evidence type="ECO:0000313" key="1">
    <source>
        <dbReference type="EMBL" id="MDM5072623.1"/>
    </source>
</evidence>
<dbReference type="InterPro" id="IPR023214">
    <property type="entry name" value="HAD_sf"/>
</dbReference>
<dbReference type="Proteomes" id="UP001168107">
    <property type="component" value="Unassembled WGS sequence"/>
</dbReference>
<name>A0ABT7PZW4_9GAMM</name>
<keyword evidence="2" id="KW-1185">Reference proteome</keyword>
<accession>A0ABT7PZW4</accession>
<dbReference type="Gene3D" id="3.40.50.1000">
    <property type="entry name" value="HAD superfamily/HAD-like"/>
    <property type="match status" value="1"/>
</dbReference>
<dbReference type="RefSeq" id="WP_290018748.1">
    <property type="nucleotide sequence ID" value="NZ_JAOPLL010000005.1"/>
</dbReference>
<dbReference type="Gene3D" id="1.10.150.400">
    <property type="match status" value="1"/>
</dbReference>
<dbReference type="InterPro" id="IPR036412">
    <property type="entry name" value="HAD-like_sf"/>
</dbReference>
<proteinExistence type="predicted"/>
<dbReference type="SUPFAM" id="SSF56784">
    <property type="entry name" value="HAD-like"/>
    <property type="match status" value="1"/>
</dbReference>
<reference evidence="1" key="1">
    <citation type="submission" date="2024-05" db="EMBL/GenBank/DDBJ databases">
        <title>WGS of Aeromonas isolates.</title>
        <authorList>
            <person name="Lee H."/>
        </authorList>
    </citation>
    <scope>NUCLEOTIDE SEQUENCE</scope>
    <source>
        <strain evidence="1">SU58-3</strain>
    </source>
</reference>
<sequence>MSSYLSELNAALQSQSITAISCDVFDTLIFRHAGTVEQLWQQLAVKAYQLGILCNDDPDAFVEYRKEAESMARRQMMQREGHREVRLEHIYACWHSAQGELLTQLELQLEYDNWRLNSVLADWLVSQQQRGLLIVLLSDMYLPASLVQRFFSAKAPQLLLHEIYISGEYQASKQDGRLYQRLLAAQQWQPESVLHIGDDKIADLQMAKASGLSACHVGLGDDYLSQLKYEQRLFPLCIPGLERLRRQWRWLNDGSASSGISSRVYAPLLYAFARWLIVCCQQQGVSTLFCLLREGDVIARLIQQISGHTLTVKTLAVSRRSSFLPSREWSLDLVQQLCERRGYTLAELLEDLGLECSPRWFQHRLCTLSALVQTPLWREILGWLESVQPQIIAHLQQQRQYLLQYLVQQGVKNTPEIAILDWGCGGSLLQNLHQLVGLDDVTYFMFYASPRASRVALSQKLQVFQPAACKVWATQLAAYPEVSEILLNGVLNSTRAYQREDGGGITPVGVPRPDESIRHEVDLDNFTKTILAWGKLATEANWLEQGPSLSERKHFVAILYRLIIYPIWQEACVLANLHIPLAAGESIPLVSPHDIMLLKDSVSSGEQAYQLLLDGVHPILQTCFWYPGTVSLAFPDQLQLCGELATYQDDEKVAPFLLQLLQEKKIDETAIYGAGDLGLRVYDLLIKHGIRVTHIIDRRAERGSLYMNGIKVITLAEALNLNLKTYSVASRAFCNEIVRSIKSTYDNSSHVVDIFTYKGCV</sequence>
<protein>
    <submittedName>
        <fullName evidence="1">Uncharacterized protein</fullName>
    </submittedName>
</protein>
<dbReference type="EMBL" id="JAOPLL010000005">
    <property type="protein sequence ID" value="MDM5072623.1"/>
    <property type="molecule type" value="Genomic_DNA"/>
</dbReference>
<organism evidence="1 2">
    <name type="scientific">Aeromonas bestiarum</name>
    <dbReference type="NCBI Taxonomy" id="105751"/>
    <lineage>
        <taxon>Bacteria</taxon>
        <taxon>Pseudomonadati</taxon>
        <taxon>Pseudomonadota</taxon>
        <taxon>Gammaproteobacteria</taxon>
        <taxon>Aeromonadales</taxon>
        <taxon>Aeromonadaceae</taxon>
        <taxon>Aeromonas</taxon>
    </lineage>
</organism>